<dbReference type="AlphaFoldDB" id="A0A8H3FVS7"/>
<name>A0A8H3FVS7_9LECA</name>
<keyword evidence="2" id="KW-1185">Reference proteome</keyword>
<reference evidence="1" key="1">
    <citation type="submission" date="2021-03" db="EMBL/GenBank/DDBJ databases">
        <authorList>
            <person name="Tagirdzhanova G."/>
        </authorList>
    </citation>
    <scope>NUCLEOTIDE SEQUENCE</scope>
</reference>
<protein>
    <submittedName>
        <fullName evidence="1">Uncharacterized protein</fullName>
    </submittedName>
</protein>
<sequence length="555" mass="63371">MARATDKVIPDPRPGFERIHNEYCKLVEDPTNGLPYQGGAYLTPSDIAAMKISFDLKASSHFWQRADDSTRCALEEIFTEIESLLNEINVCKEILIESQCPTIEDAYTPSDQYSRILQHLVREGLFYNEALVDSSGNDLFCDLRLGYFWSHIYMETRRVFSSPGHPHVTILSIQPQRAPSSKELLCTEFWTFFYWAYKLARRGLHTTGHCLPMRLVSLCGYEARIVSAVFSLGYPRPGVKEVGHGKYQRVSRSCQIHIAEYRDLSVRQQFQGLMEELVATPCGNAEKYHYSNPPGQVMEDYLIVYQPSPPWETSFPALATNEENFVTSNLPEDEEHIAECRRKVDEHKVQRHPAILRTSRKIYNDASTLLYPSLEIEVRPCDVIFTSFWDPVVELSDGIWRFRPSQLGAKNSTKRPENKGFNLGGIMDHYVFTNTTVFRTYSATTIFHASCEDEATFNVCLKRQGHVLPPVSNIIQLFVDVLVQSPYISRLYICLTVEIKAGFDIVPHEGREKQIEKEQRKAGIKTGLGSRRSEPVEVASDREALWALVCFAPLE</sequence>
<organism evidence="1 2">
    <name type="scientific">Alectoria fallacina</name>
    <dbReference type="NCBI Taxonomy" id="1903189"/>
    <lineage>
        <taxon>Eukaryota</taxon>
        <taxon>Fungi</taxon>
        <taxon>Dikarya</taxon>
        <taxon>Ascomycota</taxon>
        <taxon>Pezizomycotina</taxon>
        <taxon>Lecanoromycetes</taxon>
        <taxon>OSLEUM clade</taxon>
        <taxon>Lecanoromycetidae</taxon>
        <taxon>Lecanorales</taxon>
        <taxon>Lecanorineae</taxon>
        <taxon>Parmeliaceae</taxon>
        <taxon>Alectoria</taxon>
    </lineage>
</organism>
<comment type="caution">
    <text evidence="1">The sequence shown here is derived from an EMBL/GenBank/DDBJ whole genome shotgun (WGS) entry which is preliminary data.</text>
</comment>
<gene>
    <name evidence="1" type="ORF">ALECFALPRED_004541</name>
</gene>
<dbReference type="Proteomes" id="UP000664203">
    <property type="component" value="Unassembled WGS sequence"/>
</dbReference>
<evidence type="ECO:0000313" key="2">
    <source>
        <dbReference type="Proteomes" id="UP000664203"/>
    </source>
</evidence>
<evidence type="ECO:0000313" key="1">
    <source>
        <dbReference type="EMBL" id="CAF9930164.1"/>
    </source>
</evidence>
<accession>A0A8H3FVS7</accession>
<dbReference type="EMBL" id="CAJPDR010000280">
    <property type="protein sequence ID" value="CAF9930164.1"/>
    <property type="molecule type" value="Genomic_DNA"/>
</dbReference>
<dbReference type="OrthoDB" id="5388263at2759"/>
<proteinExistence type="predicted"/>